<dbReference type="PANTHER" id="PTHR47326:SF1">
    <property type="entry name" value="HTH PSQ-TYPE DOMAIN-CONTAINING PROTEIN"/>
    <property type="match status" value="1"/>
</dbReference>
<dbReference type="Gene3D" id="3.30.420.10">
    <property type="entry name" value="Ribonuclease H-like superfamily/Ribonuclease H"/>
    <property type="match status" value="1"/>
</dbReference>
<organism evidence="1 2">
    <name type="scientific">Caligus rogercresseyi</name>
    <name type="common">Sea louse</name>
    <dbReference type="NCBI Taxonomy" id="217165"/>
    <lineage>
        <taxon>Eukaryota</taxon>
        <taxon>Metazoa</taxon>
        <taxon>Ecdysozoa</taxon>
        <taxon>Arthropoda</taxon>
        <taxon>Crustacea</taxon>
        <taxon>Multicrustacea</taxon>
        <taxon>Hexanauplia</taxon>
        <taxon>Copepoda</taxon>
        <taxon>Siphonostomatoida</taxon>
        <taxon>Caligidae</taxon>
        <taxon>Caligus</taxon>
    </lineage>
</organism>
<evidence type="ECO:0000313" key="1">
    <source>
        <dbReference type="EMBL" id="QQP58023.1"/>
    </source>
</evidence>
<gene>
    <name evidence="1" type="ORF">FKW44_003210</name>
</gene>
<dbReference type="Proteomes" id="UP000595437">
    <property type="component" value="Chromosome 2"/>
</dbReference>
<proteinExistence type="predicted"/>
<dbReference type="AlphaFoldDB" id="A0A7T8QWY2"/>
<dbReference type="OrthoDB" id="7228891at2759"/>
<dbReference type="PANTHER" id="PTHR47326">
    <property type="entry name" value="TRANSPOSABLE ELEMENT TC3 TRANSPOSASE-LIKE PROTEIN"/>
    <property type="match status" value="1"/>
</dbReference>
<protein>
    <submittedName>
        <fullName evidence="1">Transposable element tcb2 transposase</fullName>
    </submittedName>
</protein>
<dbReference type="InterPro" id="IPR036397">
    <property type="entry name" value="RNaseH_sf"/>
</dbReference>
<keyword evidence="2" id="KW-1185">Reference proteome</keyword>
<sequence length="269" mass="30306">MEEKRIRVSALLDAQMDFRKITELIPCSLGLVSKVKKLKDEGQDLGRKPGSGGHNKKRTAELLADLSDTIEASPTTSMRKQAKNLGVSKDTIRNAVQDSGLVSYVRRRRQLLSDASKETRVIKGKKLLTWMKHNGTTVRIFSDKKLWTVDQGLKIGAKEYLEVMQNVVKPWLDATNPEGNYVFQQDSAPGHKAKITQKWCEENLAAFWPWSMGPPSSLDCNPLDYGIWGVAAVEKEWAEMSVDFIVKTCKAFRPRIEAMLKANGDHFEL</sequence>
<evidence type="ECO:0000313" key="2">
    <source>
        <dbReference type="Proteomes" id="UP000595437"/>
    </source>
</evidence>
<accession>A0A7T8QWY2</accession>
<reference evidence="2" key="1">
    <citation type="submission" date="2021-01" db="EMBL/GenBank/DDBJ databases">
        <title>Caligus Genome Assembly.</title>
        <authorList>
            <person name="Gallardo-Escarate C."/>
        </authorList>
    </citation>
    <scope>NUCLEOTIDE SEQUENCE [LARGE SCALE GENOMIC DNA]</scope>
</reference>
<dbReference type="EMBL" id="CP045891">
    <property type="protein sequence ID" value="QQP58023.1"/>
    <property type="molecule type" value="Genomic_DNA"/>
</dbReference>
<dbReference type="GO" id="GO:0003676">
    <property type="term" value="F:nucleic acid binding"/>
    <property type="evidence" value="ECO:0007669"/>
    <property type="project" value="InterPro"/>
</dbReference>
<name>A0A7T8QWY2_CALRO</name>